<dbReference type="EMBL" id="PUHR01000023">
    <property type="protein sequence ID" value="KAG0670475.1"/>
    <property type="molecule type" value="Genomic_DNA"/>
</dbReference>
<dbReference type="Gene3D" id="1.10.10.60">
    <property type="entry name" value="Homeodomain-like"/>
    <property type="match status" value="1"/>
</dbReference>
<dbReference type="SUPFAM" id="SSF46689">
    <property type="entry name" value="Homeodomain-like"/>
    <property type="match status" value="1"/>
</dbReference>
<dbReference type="PROSITE" id="PS50071">
    <property type="entry name" value="HOMEOBOX_2"/>
    <property type="match status" value="1"/>
</dbReference>
<keyword evidence="2 4" id="KW-0371">Homeobox</keyword>
<evidence type="ECO:0000256" key="2">
    <source>
        <dbReference type="ARBA" id="ARBA00023155"/>
    </source>
</evidence>
<evidence type="ECO:0000256" key="1">
    <source>
        <dbReference type="ARBA" id="ARBA00023125"/>
    </source>
</evidence>
<evidence type="ECO:0000259" key="5">
    <source>
        <dbReference type="PROSITE" id="PS50071"/>
    </source>
</evidence>
<feature type="DNA-binding region" description="Homeobox" evidence="4">
    <location>
        <begin position="192"/>
        <end position="254"/>
    </location>
</feature>
<organism evidence="6 7">
    <name type="scientific">Maudiozyma exigua</name>
    <name type="common">Yeast</name>
    <name type="synonym">Kazachstania exigua</name>
    <dbReference type="NCBI Taxonomy" id="34358"/>
    <lineage>
        <taxon>Eukaryota</taxon>
        <taxon>Fungi</taxon>
        <taxon>Dikarya</taxon>
        <taxon>Ascomycota</taxon>
        <taxon>Saccharomycotina</taxon>
        <taxon>Saccharomycetes</taxon>
        <taxon>Saccharomycetales</taxon>
        <taxon>Saccharomycetaceae</taxon>
        <taxon>Maudiozyma</taxon>
    </lineage>
</organism>
<gene>
    <name evidence="6" type="ORF">C6P45_002379</name>
</gene>
<evidence type="ECO:0000256" key="3">
    <source>
        <dbReference type="ARBA" id="ARBA00023242"/>
    </source>
</evidence>
<dbReference type="SMART" id="SM00389">
    <property type="entry name" value="HOX"/>
    <property type="match status" value="1"/>
</dbReference>
<dbReference type="AlphaFoldDB" id="A0A9P6WEX0"/>
<comment type="subcellular location">
    <subcellularLocation>
        <location evidence="4">Nucleus</location>
    </subcellularLocation>
</comment>
<dbReference type="CDD" id="cd00086">
    <property type="entry name" value="homeodomain"/>
    <property type="match status" value="1"/>
</dbReference>
<dbReference type="GO" id="GO:0003677">
    <property type="term" value="F:DNA binding"/>
    <property type="evidence" value="ECO:0007669"/>
    <property type="project" value="UniProtKB-UniRule"/>
</dbReference>
<proteinExistence type="predicted"/>
<name>A0A9P6WEX0_MAUEX</name>
<dbReference type="GO" id="GO:0005634">
    <property type="term" value="C:nucleus"/>
    <property type="evidence" value="ECO:0007669"/>
    <property type="project" value="UniProtKB-SubCell"/>
</dbReference>
<dbReference type="InterPro" id="IPR009057">
    <property type="entry name" value="Homeodomain-like_sf"/>
</dbReference>
<dbReference type="Pfam" id="PF05920">
    <property type="entry name" value="Homeobox_KN"/>
    <property type="match status" value="1"/>
</dbReference>
<feature type="domain" description="Homeobox" evidence="5">
    <location>
        <begin position="190"/>
        <end position="253"/>
    </location>
</feature>
<accession>A0A9P6WEX0</accession>
<dbReference type="InterPro" id="IPR008422">
    <property type="entry name" value="KN_HD"/>
</dbReference>
<sequence>MTFQNKQVKVQLPPIKNLFDSLDINEMEKTPPMRNVNTTESSPSGFMMDNLAAAKTLNAIPVTLTKVDQRQLSPIFNSYQTNVPQVQQYTNLSASNSPLNYNEYSNYYNYIRHPNVSTHASAQQPNMIPYQNHYQSQRYTANIIGSHNNEIPRTATTNMHNGPVMMIPQHLNQHQQYKTVEPMNKSKKTHRMTGKRSNLPKETVKILNHWLVNHLNNPYPTPAEKNELLKQTGLTKIQLSNWFINVRRRKVFTDNFDKKLVNNKSTSVETSPSPTHSV</sequence>
<dbReference type="GO" id="GO:0006355">
    <property type="term" value="P:regulation of DNA-templated transcription"/>
    <property type="evidence" value="ECO:0007669"/>
    <property type="project" value="InterPro"/>
</dbReference>
<dbReference type="InterPro" id="IPR001356">
    <property type="entry name" value="HD"/>
</dbReference>
<evidence type="ECO:0000313" key="7">
    <source>
        <dbReference type="Proteomes" id="UP000750334"/>
    </source>
</evidence>
<dbReference type="PANTHER" id="PTHR11850">
    <property type="entry name" value="HOMEOBOX PROTEIN TRANSCRIPTION FACTORS"/>
    <property type="match status" value="1"/>
</dbReference>
<dbReference type="Proteomes" id="UP000750334">
    <property type="component" value="Unassembled WGS sequence"/>
</dbReference>
<keyword evidence="7" id="KW-1185">Reference proteome</keyword>
<keyword evidence="3 4" id="KW-0539">Nucleus</keyword>
<evidence type="ECO:0000256" key="4">
    <source>
        <dbReference type="PROSITE-ProRule" id="PRU00108"/>
    </source>
</evidence>
<dbReference type="OrthoDB" id="10056939at2759"/>
<evidence type="ECO:0000313" key="6">
    <source>
        <dbReference type="EMBL" id="KAG0670475.1"/>
    </source>
</evidence>
<protein>
    <recommendedName>
        <fullName evidence="5">Homeobox domain-containing protein</fullName>
    </recommendedName>
</protein>
<dbReference type="InterPro" id="IPR050224">
    <property type="entry name" value="TALE_homeobox"/>
</dbReference>
<reference evidence="6 7" key="1">
    <citation type="submission" date="2020-11" db="EMBL/GenBank/DDBJ databases">
        <title>Kefir isolates.</title>
        <authorList>
            <person name="Marcisauskas S."/>
            <person name="Kim Y."/>
            <person name="Blasche S."/>
        </authorList>
    </citation>
    <scope>NUCLEOTIDE SEQUENCE [LARGE SCALE GENOMIC DNA]</scope>
    <source>
        <strain evidence="6 7">OG2</strain>
    </source>
</reference>
<keyword evidence="1 4" id="KW-0238">DNA-binding</keyword>
<comment type="caution">
    <text evidence="6">The sequence shown here is derived from an EMBL/GenBank/DDBJ whole genome shotgun (WGS) entry which is preliminary data.</text>
</comment>